<keyword evidence="3" id="KW-1185">Reference proteome</keyword>
<feature type="region of interest" description="Disordered" evidence="1">
    <location>
        <begin position="225"/>
        <end position="341"/>
    </location>
</feature>
<dbReference type="PANTHER" id="PTHR22794">
    <property type="entry name" value="THAP DOMAIN PROTEIN 11"/>
    <property type="match status" value="1"/>
</dbReference>
<dbReference type="GO" id="GO:0000329">
    <property type="term" value="C:fungal-type vacuole membrane"/>
    <property type="evidence" value="ECO:0007669"/>
    <property type="project" value="TreeGrafter"/>
</dbReference>
<feature type="region of interest" description="Disordered" evidence="1">
    <location>
        <begin position="700"/>
        <end position="793"/>
    </location>
</feature>
<sequence length="793" mass="86596">MTQKSKGEAVQLASPSGIQVGPSQYTHGQNNRPTGRQFTSRSRAKSTASFKGLRKVLTHDGSSLDRDGMKPTKSSDALVRKRTISGLNMTALARVRSNPNVHGGMGSHGHGHGGMWMGIPGYKPRKTRSPHAGSSAPNPSDSGGGTTSDDFEDEEEVQTDEEEEESGARGASPSHKASGERLVSIDSIIEETNMDNGAEELVAGTEHVVKPLSYKVPSNFIEEGNTSISEDKLGDVAVPQEAGEGSEDKRADESAPVEPPQMPELSLVPSTNDKGTEHNEDELKKNAELSISNDHIGPGTTSDSNDGYDLYGNQLTRQINNKEQHDTVPGRPIDHGDSEQVPQNSLQNQYIPNMILSQSTGVVRQFDEPPSIQNSLKNDISGANGDTTFNNKHAVAQQKSFHGAQYFPDRDTKPVLEQVPKHLAADIQELNTRTESDVIDNPDASKQQNKVSNFSNSYSSLTNNLQRANAAAVLGQAASARVPQSPLRTNTAGSSNVGATPLSSLFRKKSQQDFMLSSSGESRGDSTKGAAAKGEGKINNFSQFLKSDNSEGDSRTQRKLWLQRENSIMDLNVQNGSANSLFMVTNVDVKREFERITHEYTNARRYNNPLDASLHRLQARNELNNNMKKNTSAASKPKTKNGNGILGRSIESNTEFFSNYGSNQPANINMEEFLPSAQNSKLQRVLSSIWKNESRTFDNEVNPLNRNGKNKNREMNDSAQSRLAHTAQGSRLMHSGSYMNSINQNPHGRNSLRNTLGNNPNSSSQSRMVNNMQPTTRAVNRRIESVNQAGQRF</sequence>
<proteinExistence type="predicted"/>
<reference evidence="2 3" key="1">
    <citation type="journal article" date="2023" name="Elife">
        <title>Identification of key yeast species and microbe-microbe interactions impacting larval growth of Drosophila in the wild.</title>
        <authorList>
            <person name="Mure A."/>
            <person name="Sugiura Y."/>
            <person name="Maeda R."/>
            <person name="Honda K."/>
            <person name="Sakurai N."/>
            <person name="Takahashi Y."/>
            <person name="Watada M."/>
            <person name="Katoh T."/>
            <person name="Gotoh A."/>
            <person name="Gotoh Y."/>
            <person name="Taniguchi I."/>
            <person name="Nakamura K."/>
            <person name="Hayashi T."/>
            <person name="Katayama T."/>
            <person name="Uemura T."/>
            <person name="Hattori Y."/>
        </authorList>
    </citation>
    <scope>NUCLEOTIDE SEQUENCE [LARGE SCALE GENOMIC DNA]</scope>
    <source>
        <strain evidence="2 3">KH-74</strain>
    </source>
</reference>
<feature type="compositionally biased region" description="Basic and acidic residues" evidence="1">
    <location>
        <begin position="320"/>
        <end position="338"/>
    </location>
</feature>
<feature type="compositionally biased region" description="Gly residues" evidence="1">
    <location>
        <begin position="103"/>
        <end position="116"/>
    </location>
</feature>
<evidence type="ECO:0000256" key="1">
    <source>
        <dbReference type="SAM" id="MobiDB-lite"/>
    </source>
</evidence>
<feature type="compositionally biased region" description="Polar residues" evidence="1">
    <location>
        <begin position="717"/>
        <end position="729"/>
    </location>
</feature>
<comment type="caution">
    <text evidence="2">The sequence shown here is derived from an EMBL/GenBank/DDBJ whole genome shotgun (WGS) entry which is preliminary data.</text>
</comment>
<dbReference type="InterPro" id="IPR018857">
    <property type="entry name" value="TORC1_cplx_su_TCO89"/>
</dbReference>
<feature type="compositionally biased region" description="Acidic residues" evidence="1">
    <location>
        <begin position="149"/>
        <end position="165"/>
    </location>
</feature>
<dbReference type="GO" id="GO:0031931">
    <property type="term" value="C:TORC1 complex"/>
    <property type="evidence" value="ECO:0007669"/>
    <property type="project" value="InterPro"/>
</dbReference>
<feature type="compositionally biased region" description="Polar residues" evidence="1">
    <location>
        <begin position="13"/>
        <end position="49"/>
    </location>
</feature>
<dbReference type="AlphaFoldDB" id="A0AAV5S2J2"/>
<name>A0AAV5S2J2_MAUHU</name>
<dbReference type="GO" id="GO:0031929">
    <property type="term" value="P:TOR signaling"/>
    <property type="evidence" value="ECO:0007669"/>
    <property type="project" value="InterPro"/>
</dbReference>
<evidence type="ECO:0000313" key="2">
    <source>
        <dbReference type="EMBL" id="GMM57773.1"/>
    </source>
</evidence>
<accession>A0AAV5S2J2</accession>
<gene>
    <name evidence="2" type="ORF">DAKH74_043890</name>
</gene>
<feature type="compositionally biased region" description="Polar residues" evidence="1">
    <location>
        <begin position="512"/>
        <end position="521"/>
    </location>
</feature>
<feature type="compositionally biased region" description="Polar residues" evidence="1">
    <location>
        <begin position="737"/>
        <end position="778"/>
    </location>
</feature>
<feature type="compositionally biased region" description="Polar residues" evidence="1">
    <location>
        <begin position="289"/>
        <end position="305"/>
    </location>
</feature>
<dbReference type="PANTHER" id="PTHR22794:SF2">
    <property type="entry name" value="THAP DOMAIN-CONTAINING PROTEIN 11"/>
    <property type="match status" value="1"/>
</dbReference>
<dbReference type="EMBL" id="BTGD01000016">
    <property type="protein sequence ID" value="GMM57773.1"/>
    <property type="molecule type" value="Genomic_DNA"/>
</dbReference>
<evidence type="ECO:0000313" key="3">
    <source>
        <dbReference type="Proteomes" id="UP001377567"/>
    </source>
</evidence>
<feature type="compositionally biased region" description="Basic and acidic residues" evidence="1">
    <location>
        <begin position="274"/>
        <end position="287"/>
    </location>
</feature>
<feature type="region of interest" description="Disordered" evidence="1">
    <location>
        <begin position="481"/>
        <end position="535"/>
    </location>
</feature>
<dbReference type="Proteomes" id="UP001377567">
    <property type="component" value="Unassembled WGS sequence"/>
</dbReference>
<organism evidence="2 3">
    <name type="scientific">Maudiozyma humilis</name>
    <name type="common">Sour dough yeast</name>
    <name type="synonym">Kazachstania humilis</name>
    <dbReference type="NCBI Taxonomy" id="51915"/>
    <lineage>
        <taxon>Eukaryota</taxon>
        <taxon>Fungi</taxon>
        <taxon>Dikarya</taxon>
        <taxon>Ascomycota</taxon>
        <taxon>Saccharomycotina</taxon>
        <taxon>Saccharomycetes</taxon>
        <taxon>Saccharomycetales</taxon>
        <taxon>Saccharomycetaceae</taxon>
        <taxon>Maudiozyma</taxon>
    </lineage>
</organism>
<feature type="compositionally biased region" description="Polar residues" evidence="1">
    <location>
        <begin position="486"/>
        <end position="503"/>
    </location>
</feature>
<dbReference type="Pfam" id="PF10452">
    <property type="entry name" value="TCO89"/>
    <property type="match status" value="1"/>
</dbReference>
<protein>
    <submittedName>
        <fullName evidence="2">Tco89 protein</fullName>
    </submittedName>
</protein>
<feature type="region of interest" description="Disordered" evidence="1">
    <location>
        <begin position="1"/>
        <end position="199"/>
    </location>
</feature>